<dbReference type="EMBL" id="JACIFH010000001">
    <property type="protein sequence ID" value="MBB4138932.1"/>
    <property type="molecule type" value="Genomic_DNA"/>
</dbReference>
<dbReference type="AlphaFoldDB" id="A0AA40VLL1"/>
<protein>
    <submittedName>
        <fullName evidence="1">Uncharacterized protein</fullName>
    </submittedName>
</protein>
<evidence type="ECO:0000313" key="2">
    <source>
        <dbReference type="Proteomes" id="UP000549113"/>
    </source>
</evidence>
<proteinExistence type="predicted"/>
<evidence type="ECO:0000313" key="1">
    <source>
        <dbReference type="EMBL" id="MBB4138932.1"/>
    </source>
</evidence>
<dbReference type="Proteomes" id="UP000549113">
    <property type="component" value="Unassembled WGS sequence"/>
</dbReference>
<comment type="caution">
    <text evidence="1">The sequence shown here is derived from an EMBL/GenBank/DDBJ whole genome shotgun (WGS) entry which is preliminary data.</text>
</comment>
<sequence>MMLYITSEAEAFTPARAGIVSFGAAQAPATPTAG</sequence>
<reference evidence="1 2" key="1">
    <citation type="submission" date="2020-08" db="EMBL/GenBank/DDBJ databases">
        <title>Sequencing the genomes of 1000 actinobacteria strains.</title>
        <authorList>
            <person name="Klenk H.-P."/>
        </authorList>
    </citation>
    <scope>NUCLEOTIDE SEQUENCE [LARGE SCALE GENOMIC DNA]</scope>
    <source>
        <strain evidence="1 2">DSM 19600</strain>
    </source>
</reference>
<accession>A0AA40VLL1</accession>
<gene>
    <name evidence="1" type="ORF">BKA10_000726</name>
</gene>
<keyword evidence="2" id="KW-1185">Reference proteome</keyword>
<name>A0AA40VLL1_9MICO</name>
<organism evidence="1 2">
    <name type="scientific">Microbacterium invictum</name>
    <dbReference type="NCBI Taxonomy" id="515415"/>
    <lineage>
        <taxon>Bacteria</taxon>
        <taxon>Bacillati</taxon>
        <taxon>Actinomycetota</taxon>
        <taxon>Actinomycetes</taxon>
        <taxon>Micrococcales</taxon>
        <taxon>Microbacteriaceae</taxon>
        <taxon>Microbacterium</taxon>
    </lineage>
</organism>